<keyword evidence="4" id="KW-0503">Monooxygenase</keyword>
<dbReference type="InterPro" id="IPR011251">
    <property type="entry name" value="Luciferase-like_dom"/>
</dbReference>
<comment type="similarity">
    <text evidence="5">Belongs to the NtaA/SnaA/DszA monooxygenase family.</text>
</comment>
<keyword evidence="1" id="KW-0285">Flavoprotein</keyword>
<dbReference type="PANTHER" id="PTHR30011:SF16">
    <property type="entry name" value="C2H2 FINGER DOMAIN TRANSCRIPTION FACTOR (EUROFUNG)-RELATED"/>
    <property type="match status" value="1"/>
</dbReference>
<reference evidence="7" key="2">
    <citation type="submission" date="2022-09" db="EMBL/GenBank/DDBJ databases">
        <title>Biosynthetic gene clusters of Dactylosporangioum fulvum.</title>
        <authorList>
            <person name="Caradec T."/>
        </authorList>
    </citation>
    <scope>NUCLEOTIDE SEQUENCE</scope>
    <source>
        <strain evidence="7">NRRL B-16292</strain>
    </source>
</reference>
<dbReference type="Pfam" id="PF00296">
    <property type="entry name" value="Bac_luciferase"/>
    <property type="match status" value="1"/>
</dbReference>
<dbReference type="EMBL" id="CP073720">
    <property type="protein sequence ID" value="UWP87129.1"/>
    <property type="molecule type" value="Genomic_DNA"/>
</dbReference>
<dbReference type="PIRSF" id="PIRSF000337">
    <property type="entry name" value="NTA_MOA"/>
    <property type="match status" value="1"/>
</dbReference>
<evidence type="ECO:0000256" key="4">
    <source>
        <dbReference type="ARBA" id="ARBA00023033"/>
    </source>
</evidence>
<dbReference type="Proteomes" id="UP001059617">
    <property type="component" value="Chromosome"/>
</dbReference>
<sequence>MAEPPLYLAVALDGAGWHPAAWRLPAARPGDLLTADYWVDLVREAERGLLDFVTIEDSVGLQTSHYDGPDGRVDQVRGRLDAVLVAARVAPATTRIGLVPTATVTHTEPFHVARSIAALDHLSGGRAGWRPQASNRANEAAHFGRRTLPRFTIADFDRPDIAPVVTALFDETGDHVEVVRRLWDGGPVGFTGRWFDVAGPGVPPRPPQGHPPVMVLAHATIPYRLAARAADVVWITAFDTGRVRQIVAEIRAAQVAAGRGDRPLHIFGDLVVFLDKGRRDHLDELAGAEFATDTLVFAGSPADLADLMQEWREAGVTGFRLRPGAIPDDLVAITRDLTAELRRRGAFKTAYPPGTLREALHLPAAGGAR</sequence>
<keyword evidence="8" id="KW-1185">Reference proteome</keyword>
<dbReference type="PANTHER" id="PTHR30011">
    <property type="entry name" value="ALKANESULFONATE MONOOXYGENASE-RELATED"/>
    <property type="match status" value="1"/>
</dbReference>
<keyword evidence="2" id="KW-0288">FMN</keyword>
<dbReference type="InterPro" id="IPR036661">
    <property type="entry name" value="Luciferase-like_sf"/>
</dbReference>
<evidence type="ECO:0000259" key="6">
    <source>
        <dbReference type="Pfam" id="PF00296"/>
    </source>
</evidence>
<keyword evidence="3" id="KW-0560">Oxidoreductase</keyword>
<proteinExistence type="inferred from homology"/>
<dbReference type="InterPro" id="IPR016215">
    <property type="entry name" value="NTA_MOA"/>
</dbReference>
<evidence type="ECO:0000256" key="5">
    <source>
        <dbReference type="ARBA" id="ARBA00033748"/>
    </source>
</evidence>
<organism evidence="7 8">
    <name type="scientific">Dactylosporangium fulvum</name>
    <dbReference type="NCBI Taxonomy" id="53359"/>
    <lineage>
        <taxon>Bacteria</taxon>
        <taxon>Bacillati</taxon>
        <taxon>Actinomycetota</taxon>
        <taxon>Actinomycetes</taxon>
        <taxon>Micromonosporales</taxon>
        <taxon>Micromonosporaceae</taxon>
        <taxon>Dactylosporangium</taxon>
    </lineage>
</organism>
<dbReference type="RefSeq" id="WP_259867006.1">
    <property type="nucleotide sequence ID" value="NZ_CP073720.1"/>
</dbReference>
<dbReference type="InterPro" id="IPR051260">
    <property type="entry name" value="Diverse_substr_monoxygenases"/>
</dbReference>
<evidence type="ECO:0000313" key="8">
    <source>
        <dbReference type="Proteomes" id="UP001059617"/>
    </source>
</evidence>
<protein>
    <submittedName>
        <fullName evidence="7">LLM class flavin-dependent oxidoreductase</fullName>
    </submittedName>
</protein>
<name>A0ABY5WCD9_9ACTN</name>
<feature type="domain" description="Luciferase-like" evidence="6">
    <location>
        <begin position="33"/>
        <end position="278"/>
    </location>
</feature>
<evidence type="ECO:0000313" key="7">
    <source>
        <dbReference type="EMBL" id="UWP87129.1"/>
    </source>
</evidence>
<evidence type="ECO:0000256" key="3">
    <source>
        <dbReference type="ARBA" id="ARBA00023002"/>
    </source>
</evidence>
<dbReference type="Gene3D" id="3.20.20.30">
    <property type="entry name" value="Luciferase-like domain"/>
    <property type="match status" value="1"/>
</dbReference>
<accession>A0ABY5WCD9</accession>
<evidence type="ECO:0000256" key="2">
    <source>
        <dbReference type="ARBA" id="ARBA00022643"/>
    </source>
</evidence>
<gene>
    <name evidence="7" type="ORF">Dfulv_23960</name>
</gene>
<reference evidence="7" key="1">
    <citation type="submission" date="2021-04" db="EMBL/GenBank/DDBJ databases">
        <authorList>
            <person name="Hartkoorn R.C."/>
            <person name="Beaudoing E."/>
            <person name="Hot D."/>
        </authorList>
    </citation>
    <scope>NUCLEOTIDE SEQUENCE</scope>
    <source>
        <strain evidence="7">NRRL B-16292</strain>
    </source>
</reference>
<dbReference type="SUPFAM" id="SSF51679">
    <property type="entry name" value="Bacterial luciferase-like"/>
    <property type="match status" value="1"/>
</dbReference>
<evidence type="ECO:0000256" key="1">
    <source>
        <dbReference type="ARBA" id="ARBA00022630"/>
    </source>
</evidence>